<evidence type="ECO:0000256" key="1">
    <source>
        <dbReference type="SAM" id="Phobius"/>
    </source>
</evidence>
<evidence type="ECO:0000313" key="2">
    <source>
        <dbReference type="EMBL" id="MDC4248429.1"/>
    </source>
</evidence>
<dbReference type="RefSeq" id="WP_272471429.1">
    <property type="nucleotide sequence ID" value="NZ_JAMWMK010000017.1"/>
</dbReference>
<sequence length="96" mass="11121">MNIQEKILPMKCPHCNKKFKLTFNTIRCPHCNIEFDPETVHQIFFNLESDIANSKIYSASNKLKTGGEILSGLGYIIFFLPIMIILIIFLYFLTFS</sequence>
<accession>A0A9X3XTE5</accession>
<comment type="caution">
    <text evidence="2">The sequence shown here is derived from an EMBL/GenBank/DDBJ whole genome shotgun (WGS) entry which is preliminary data.</text>
</comment>
<proteinExistence type="predicted"/>
<evidence type="ECO:0000313" key="3">
    <source>
        <dbReference type="Proteomes" id="UP001141166"/>
    </source>
</evidence>
<dbReference type="AlphaFoldDB" id="A0A9X3XTE5"/>
<dbReference type="EMBL" id="JAMWMK010000017">
    <property type="protein sequence ID" value="MDC4248429.1"/>
    <property type="molecule type" value="Genomic_DNA"/>
</dbReference>
<keyword evidence="1" id="KW-1133">Transmembrane helix</keyword>
<protein>
    <submittedName>
        <fullName evidence="2">Uncharacterized protein</fullName>
    </submittedName>
</protein>
<organism evidence="2 3">
    <name type="scientific">Enterococcus faecium</name>
    <name type="common">Streptococcus faecium</name>
    <dbReference type="NCBI Taxonomy" id="1352"/>
    <lineage>
        <taxon>Bacteria</taxon>
        <taxon>Bacillati</taxon>
        <taxon>Bacillota</taxon>
        <taxon>Bacilli</taxon>
        <taxon>Lactobacillales</taxon>
        <taxon>Enterococcaceae</taxon>
        <taxon>Enterococcus</taxon>
    </lineage>
</organism>
<name>A0A9X3XTE5_ENTFC</name>
<gene>
    <name evidence="2" type="ORF">M3X98_10290</name>
</gene>
<dbReference type="Proteomes" id="UP001141166">
    <property type="component" value="Unassembled WGS sequence"/>
</dbReference>
<reference evidence="2" key="1">
    <citation type="submission" date="2022-05" db="EMBL/GenBank/DDBJ databases">
        <title>Draft genome sequences of Clostridium perfringens strains isolated from Peru.</title>
        <authorList>
            <person name="Hurtado R."/>
            <person name="Lima L."/>
            <person name="Sousa T."/>
            <person name="Jaiswal A.K."/>
            <person name="Tiwari S."/>
            <person name="Maturrano L."/>
            <person name="Brenig B."/>
            <person name="Azevedo V."/>
        </authorList>
    </citation>
    <scope>NUCLEOTIDE SEQUENCE</scope>
    <source>
        <strain evidence="2">CP4</strain>
    </source>
</reference>
<keyword evidence="1" id="KW-0812">Transmembrane</keyword>
<keyword evidence="1" id="KW-0472">Membrane</keyword>
<feature type="transmembrane region" description="Helical" evidence="1">
    <location>
        <begin position="72"/>
        <end position="93"/>
    </location>
</feature>